<gene>
    <name evidence="4" type="ORF">FHR34_004379</name>
</gene>
<evidence type="ECO:0000256" key="2">
    <source>
        <dbReference type="SAM" id="SignalP"/>
    </source>
</evidence>
<feature type="chain" id="PRO_5031385305" description="DUF4232 domain-containing protein" evidence="2">
    <location>
        <begin position="23"/>
        <end position="231"/>
    </location>
</feature>
<dbReference type="RefSeq" id="WP_184937543.1">
    <property type="nucleotide sequence ID" value="NZ_JACHJV010000001.1"/>
</dbReference>
<evidence type="ECO:0000256" key="1">
    <source>
        <dbReference type="SAM" id="MobiDB-lite"/>
    </source>
</evidence>
<proteinExistence type="predicted"/>
<accession>A0A7W7R4S7</accession>
<feature type="signal peptide" evidence="2">
    <location>
        <begin position="1"/>
        <end position="22"/>
    </location>
</feature>
<dbReference type="EMBL" id="JACHJV010000001">
    <property type="protein sequence ID" value="MBB4925386.1"/>
    <property type="molecule type" value="Genomic_DNA"/>
</dbReference>
<sequence>MKLSRAAAIAVTTVALGLGAVACNDEVPATSAANPPATAQPASSHTPAPGTASSGKPGTKPSTPTGTAKPGSPAGTAKPTGDASTRCHTGDLKVDVQLQPNLANSAMVMVTNKSSHTCSVYGYLGYGGLLADNSPVVLKTARVAYPGAPMAATLSPGTTAFSALKWASCDKADTSCHVLAGVTVTPPDETTQLTADVLDTDGKPVNQLTVSAAGFTVGSLQPSNEGVVFTS</sequence>
<name>A0A7W7R4S7_KITKI</name>
<keyword evidence="5" id="KW-1185">Reference proteome</keyword>
<dbReference type="Proteomes" id="UP000540506">
    <property type="component" value="Unassembled WGS sequence"/>
</dbReference>
<dbReference type="Pfam" id="PF14016">
    <property type="entry name" value="DUF4232"/>
    <property type="match status" value="1"/>
</dbReference>
<dbReference type="InterPro" id="IPR025326">
    <property type="entry name" value="DUF4232"/>
</dbReference>
<dbReference type="PROSITE" id="PS51257">
    <property type="entry name" value="PROKAR_LIPOPROTEIN"/>
    <property type="match status" value="1"/>
</dbReference>
<evidence type="ECO:0000259" key="3">
    <source>
        <dbReference type="Pfam" id="PF14016"/>
    </source>
</evidence>
<evidence type="ECO:0000313" key="5">
    <source>
        <dbReference type="Proteomes" id="UP000540506"/>
    </source>
</evidence>
<feature type="compositionally biased region" description="Low complexity" evidence="1">
    <location>
        <begin position="31"/>
        <end position="44"/>
    </location>
</feature>
<feature type="region of interest" description="Disordered" evidence="1">
    <location>
        <begin position="31"/>
        <end position="88"/>
    </location>
</feature>
<protein>
    <recommendedName>
        <fullName evidence="3">DUF4232 domain-containing protein</fullName>
    </recommendedName>
</protein>
<dbReference type="AlphaFoldDB" id="A0A7W7R4S7"/>
<comment type="caution">
    <text evidence="4">The sequence shown here is derived from an EMBL/GenBank/DDBJ whole genome shotgun (WGS) entry which is preliminary data.</text>
</comment>
<organism evidence="4 5">
    <name type="scientific">Kitasatospora kifunensis</name>
    <name type="common">Streptomyces kifunensis</name>
    <dbReference type="NCBI Taxonomy" id="58351"/>
    <lineage>
        <taxon>Bacteria</taxon>
        <taxon>Bacillati</taxon>
        <taxon>Actinomycetota</taxon>
        <taxon>Actinomycetes</taxon>
        <taxon>Kitasatosporales</taxon>
        <taxon>Streptomycetaceae</taxon>
        <taxon>Kitasatospora</taxon>
    </lineage>
</organism>
<evidence type="ECO:0000313" key="4">
    <source>
        <dbReference type="EMBL" id="MBB4925386.1"/>
    </source>
</evidence>
<feature type="domain" description="DUF4232" evidence="3">
    <location>
        <begin position="87"/>
        <end position="212"/>
    </location>
</feature>
<keyword evidence="2" id="KW-0732">Signal</keyword>
<feature type="compositionally biased region" description="Low complexity" evidence="1">
    <location>
        <begin position="53"/>
        <end position="77"/>
    </location>
</feature>
<reference evidence="4 5" key="1">
    <citation type="submission" date="2020-08" db="EMBL/GenBank/DDBJ databases">
        <title>Sequencing the genomes of 1000 actinobacteria strains.</title>
        <authorList>
            <person name="Klenk H.-P."/>
        </authorList>
    </citation>
    <scope>NUCLEOTIDE SEQUENCE [LARGE SCALE GENOMIC DNA]</scope>
    <source>
        <strain evidence="4 5">DSM 41654</strain>
    </source>
</reference>